<organism evidence="2 3">
    <name type="scientific">Halteria grandinella</name>
    <dbReference type="NCBI Taxonomy" id="5974"/>
    <lineage>
        <taxon>Eukaryota</taxon>
        <taxon>Sar</taxon>
        <taxon>Alveolata</taxon>
        <taxon>Ciliophora</taxon>
        <taxon>Intramacronucleata</taxon>
        <taxon>Spirotrichea</taxon>
        <taxon>Stichotrichia</taxon>
        <taxon>Sporadotrichida</taxon>
        <taxon>Halteriidae</taxon>
        <taxon>Halteria</taxon>
    </lineage>
</organism>
<dbReference type="SUPFAM" id="SSF47473">
    <property type="entry name" value="EF-hand"/>
    <property type="match status" value="1"/>
</dbReference>
<comment type="caution">
    <text evidence="2">The sequence shown here is derived from an EMBL/GenBank/DDBJ whole genome shotgun (WGS) entry which is preliminary data.</text>
</comment>
<dbReference type="InterPro" id="IPR011992">
    <property type="entry name" value="EF-hand-dom_pair"/>
</dbReference>
<reference evidence="2" key="1">
    <citation type="submission" date="2019-06" db="EMBL/GenBank/DDBJ databases">
        <authorList>
            <person name="Zheng W."/>
        </authorList>
    </citation>
    <scope>NUCLEOTIDE SEQUENCE</scope>
    <source>
        <strain evidence="2">QDHG01</strain>
    </source>
</reference>
<name>A0A8J8NAD0_HALGN</name>
<keyword evidence="3" id="KW-1185">Reference proteome</keyword>
<dbReference type="Proteomes" id="UP000785679">
    <property type="component" value="Unassembled WGS sequence"/>
</dbReference>
<dbReference type="Gene3D" id="1.10.238.10">
    <property type="entry name" value="EF-hand"/>
    <property type="match status" value="1"/>
</dbReference>
<feature type="domain" description="EF-hand" evidence="1">
    <location>
        <begin position="191"/>
        <end position="226"/>
    </location>
</feature>
<dbReference type="GO" id="GO:0005509">
    <property type="term" value="F:calcium ion binding"/>
    <property type="evidence" value="ECO:0007669"/>
    <property type="project" value="InterPro"/>
</dbReference>
<evidence type="ECO:0000313" key="3">
    <source>
        <dbReference type="Proteomes" id="UP000785679"/>
    </source>
</evidence>
<gene>
    <name evidence="2" type="ORF">FGO68_gene13004</name>
</gene>
<accession>A0A8J8NAD0</accession>
<dbReference type="AlphaFoldDB" id="A0A8J8NAD0"/>
<dbReference type="InterPro" id="IPR002048">
    <property type="entry name" value="EF_hand_dom"/>
</dbReference>
<dbReference type="EMBL" id="RRYP01030225">
    <property type="protein sequence ID" value="TNV71233.1"/>
    <property type="molecule type" value="Genomic_DNA"/>
</dbReference>
<evidence type="ECO:0000313" key="2">
    <source>
        <dbReference type="EMBL" id="TNV71233.1"/>
    </source>
</evidence>
<evidence type="ECO:0000259" key="1">
    <source>
        <dbReference type="PROSITE" id="PS50222"/>
    </source>
</evidence>
<protein>
    <recommendedName>
        <fullName evidence="1">EF-hand domain-containing protein</fullName>
    </recommendedName>
</protein>
<sequence>MSPLYHRLLSVALQLSKIRSQNCKSNQYAQANRVSKFLRYRSRITDFQRQLQALKKYIQVIQMSKTKEGFHLLRKSMRVDKFIQLLKLVWRDHKNLNISLTQQLWPQLLTQQFLETMKETPLLGNTTALIDLERVNRFIDLFSEGHSLQYARNSNFFSDKSIPIKIQEGQRGDGVRQVIRQIVEKMKDKGLNNQNAQDVMDAFDARRLGQLSIKDFIQGCEGLGLTINDNDLQKVFMYIDSETRDGVLDLNDLQQGFFQQEKDPEENLRGNTSSFRVRNTHNRSSAYFRTLDKQNGDYACDETSIFLKKKDAFDPSMFVRSESMPKLLPTTASQEPKFKQPSYFNEPKIVNTSMMSGKKLSGNNIEALMNRIKEKQKLQVKDNESAYKTSSYFNVRKSEQSPFLHANHQDEVRLASSRKKKPLESMSKTFFHEPSQIPQTHFFKMNNQSHHATAASTTSSAVLPEVEMNTNAGSRNTTGVYRLTSQQRLMRKSCESGVRKEL</sequence>
<dbReference type="PROSITE" id="PS50222">
    <property type="entry name" value="EF_HAND_2"/>
    <property type="match status" value="1"/>
</dbReference>
<proteinExistence type="predicted"/>